<dbReference type="Proteomes" id="UP001321473">
    <property type="component" value="Unassembled WGS sequence"/>
</dbReference>
<name>A0AAQ4D1M6_AMBAM</name>
<accession>A0AAQ4D1M6</accession>
<organism evidence="1 2">
    <name type="scientific">Amblyomma americanum</name>
    <name type="common">Lone star tick</name>
    <dbReference type="NCBI Taxonomy" id="6943"/>
    <lineage>
        <taxon>Eukaryota</taxon>
        <taxon>Metazoa</taxon>
        <taxon>Ecdysozoa</taxon>
        <taxon>Arthropoda</taxon>
        <taxon>Chelicerata</taxon>
        <taxon>Arachnida</taxon>
        <taxon>Acari</taxon>
        <taxon>Parasitiformes</taxon>
        <taxon>Ixodida</taxon>
        <taxon>Ixodoidea</taxon>
        <taxon>Ixodidae</taxon>
        <taxon>Amblyomminae</taxon>
        <taxon>Amblyomma</taxon>
    </lineage>
</organism>
<evidence type="ECO:0000313" key="1">
    <source>
        <dbReference type="EMBL" id="KAK8756366.1"/>
    </source>
</evidence>
<keyword evidence="2" id="KW-1185">Reference proteome</keyword>
<protein>
    <submittedName>
        <fullName evidence="1">Uncharacterized protein</fullName>
    </submittedName>
</protein>
<proteinExistence type="predicted"/>
<sequence>MNSADENEGSGRKGAYTSFFKRKRCVPIRAQPGCSAWVPPFTADFRQLQPPSCSHLQTSSSFHLTSCHNLLYFYSLESTSIVAASDTFRLKTRILSHFFRVAGLRVGCVESTWPPFLSNPIHSRSAPLPVVSAFYAA</sequence>
<evidence type="ECO:0000313" key="2">
    <source>
        <dbReference type="Proteomes" id="UP001321473"/>
    </source>
</evidence>
<dbReference type="EMBL" id="JARKHS020036291">
    <property type="protein sequence ID" value="KAK8756366.1"/>
    <property type="molecule type" value="Genomic_DNA"/>
</dbReference>
<comment type="caution">
    <text evidence="1">The sequence shown here is derived from an EMBL/GenBank/DDBJ whole genome shotgun (WGS) entry which is preliminary data.</text>
</comment>
<reference evidence="1 2" key="1">
    <citation type="journal article" date="2023" name="Arcadia Sci">
        <title>De novo assembly of a long-read Amblyomma americanum tick genome.</title>
        <authorList>
            <person name="Chou S."/>
            <person name="Poskanzer K.E."/>
            <person name="Rollins M."/>
            <person name="Thuy-Boun P.S."/>
        </authorList>
    </citation>
    <scope>NUCLEOTIDE SEQUENCE [LARGE SCALE GENOMIC DNA]</scope>
    <source>
        <strain evidence="1">F_SG_1</strain>
        <tissue evidence="1">Salivary glands</tissue>
    </source>
</reference>
<dbReference type="AlphaFoldDB" id="A0AAQ4D1M6"/>
<gene>
    <name evidence="1" type="ORF">V5799_000920</name>
</gene>